<comment type="similarity">
    <text evidence="3">Belongs to the CSN8 family.</text>
</comment>
<dbReference type="Ensembl" id="ENSCINT00000022283.2">
    <property type="protein sequence ID" value="ENSCINP00000022037.2"/>
    <property type="gene ID" value="ENSCING00000011567.2"/>
</dbReference>
<dbReference type="OrthoDB" id="5351233at2759"/>
<dbReference type="Gene3D" id="1.25.40.990">
    <property type="match status" value="1"/>
</dbReference>
<keyword evidence="10" id="KW-1185">Reference proteome</keyword>
<keyword evidence="7" id="KW-0539">Nucleus</keyword>
<dbReference type="HOGENOM" id="CLU_098091_1_1_1"/>
<evidence type="ECO:0000256" key="5">
    <source>
        <dbReference type="ARBA" id="ARBA00022490"/>
    </source>
</evidence>
<dbReference type="GeneTree" id="ENSGT00940000166277"/>
<dbReference type="EMBL" id="EAAA01001402">
    <property type="status" value="NOT_ANNOTATED_CDS"/>
    <property type="molecule type" value="Genomic_DNA"/>
</dbReference>
<dbReference type="KEGG" id="cin:100182035"/>
<dbReference type="InterPro" id="IPR033205">
    <property type="entry name" value="COP9_CSN8"/>
</dbReference>
<evidence type="ECO:0000256" key="1">
    <source>
        <dbReference type="ARBA" id="ARBA00004123"/>
    </source>
</evidence>
<evidence type="ECO:0000259" key="8">
    <source>
        <dbReference type="PROSITE" id="PS50250"/>
    </source>
</evidence>
<sequence length="190" mass="21721">MESNAPDCTEQLLQQRLAVMEDLELDSPHGKLSTEQYCEFLALYLLANDLANAKLLWKRIPGDIKSSNELKAIWEVFKAVWTHDCKGIHNTIQAYEWSVNIKKIMSEFTLSVRERYLRLVAHGYTEVKISFLAELLGVGELETCKLIESKGWSVSGAFARPVKTKLEADSVLNNEEHLEKLTQYILFLES</sequence>
<comment type="subcellular location">
    <subcellularLocation>
        <location evidence="2">Cytoplasm</location>
    </subcellularLocation>
    <subcellularLocation>
        <location evidence="1">Nucleus</location>
    </subcellularLocation>
</comment>
<name>F6TBA1_CIOIN</name>
<evidence type="ECO:0000313" key="9">
    <source>
        <dbReference type="Ensembl" id="ENSCINP00000022037.2"/>
    </source>
</evidence>
<reference evidence="9" key="4">
    <citation type="submission" date="2025-09" db="UniProtKB">
        <authorList>
            <consortium name="Ensembl"/>
        </authorList>
    </citation>
    <scope>IDENTIFICATION</scope>
</reference>
<dbReference type="Pfam" id="PF10075">
    <property type="entry name" value="CSN8_PSD8_EIF3K"/>
    <property type="match status" value="1"/>
</dbReference>
<evidence type="ECO:0000256" key="3">
    <source>
        <dbReference type="ARBA" id="ARBA00008252"/>
    </source>
</evidence>
<dbReference type="PANTHER" id="PTHR13339:SF0">
    <property type="entry name" value="COP9 SIGNALOSOME COMPLEX SUBUNIT 8"/>
    <property type="match status" value="1"/>
</dbReference>
<dbReference type="AlphaFoldDB" id="F6TBA1"/>
<accession>A0A1W2WD04</accession>
<dbReference type="InParanoid" id="F6TBA1"/>
<dbReference type="RefSeq" id="XP_002126361.1">
    <property type="nucleotide sequence ID" value="XM_002126325.5"/>
</dbReference>
<evidence type="ECO:0000256" key="7">
    <source>
        <dbReference type="ARBA" id="ARBA00023242"/>
    </source>
</evidence>
<evidence type="ECO:0000256" key="6">
    <source>
        <dbReference type="ARBA" id="ARBA00022790"/>
    </source>
</evidence>
<evidence type="ECO:0000256" key="4">
    <source>
        <dbReference type="ARBA" id="ARBA00014875"/>
    </source>
</evidence>
<dbReference type="PROSITE" id="PS50250">
    <property type="entry name" value="PCI"/>
    <property type="match status" value="1"/>
</dbReference>
<dbReference type="PANTHER" id="PTHR13339">
    <property type="entry name" value="COP9 SIGNALOSOME COMPLEX SUBUNIT 8"/>
    <property type="match status" value="1"/>
</dbReference>
<proteinExistence type="inferred from homology"/>
<evidence type="ECO:0000313" key="10">
    <source>
        <dbReference type="Proteomes" id="UP000008144"/>
    </source>
</evidence>
<reference evidence="10" key="1">
    <citation type="journal article" date="2002" name="Science">
        <title>The draft genome of Ciona intestinalis: insights into chordate and vertebrate origins.</title>
        <authorList>
            <person name="Dehal P."/>
            <person name="Satou Y."/>
            <person name="Campbell R.K."/>
            <person name="Chapman J."/>
            <person name="Degnan B."/>
            <person name="De Tomaso A."/>
            <person name="Davidson B."/>
            <person name="Di Gregorio A."/>
            <person name="Gelpke M."/>
            <person name="Goodstein D.M."/>
            <person name="Harafuji N."/>
            <person name="Hastings K.E."/>
            <person name="Ho I."/>
            <person name="Hotta K."/>
            <person name="Huang W."/>
            <person name="Kawashima T."/>
            <person name="Lemaire P."/>
            <person name="Martinez D."/>
            <person name="Meinertzhagen I.A."/>
            <person name="Necula S."/>
            <person name="Nonaka M."/>
            <person name="Putnam N."/>
            <person name="Rash S."/>
            <person name="Saiga H."/>
            <person name="Satake M."/>
            <person name="Terry A."/>
            <person name="Yamada L."/>
            <person name="Wang H.G."/>
            <person name="Awazu S."/>
            <person name="Azumi K."/>
            <person name="Boore J."/>
            <person name="Branno M."/>
            <person name="Chin-Bow S."/>
            <person name="DeSantis R."/>
            <person name="Doyle S."/>
            <person name="Francino P."/>
            <person name="Keys D.N."/>
            <person name="Haga S."/>
            <person name="Hayashi H."/>
            <person name="Hino K."/>
            <person name="Imai K.S."/>
            <person name="Inaba K."/>
            <person name="Kano S."/>
            <person name="Kobayashi K."/>
            <person name="Kobayashi M."/>
            <person name="Lee B.I."/>
            <person name="Makabe K.W."/>
            <person name="Manohar C."/>
            <person name="Matassi G."/>
            <person name="Medina M."/>
            <person name="Mochizuki Y."/>
            <person name="Mount S."/>
            <person name="Morishita T."/>
            <person name="Miura S."/>
            <person name="Nakayama A."/>
            <person name="Nishizaka S."/>
            <person name="Nomoto H."/>
            <person name="Ohta F."/>
            <person name="Oishi K."/>
            <person name="Rigoutsos I."/>
            <person name="Sano M."/>
            <person name="Sasaki A."/>
            <person name="Sasakura Y."/>
            <person name="Shoguchi E."/>
            <person name="Shin-i T."/>
            <person name="Spagnuolo A."/>
            <person name="Stainier D."/>
            <person name="Suzuki M.M."/>
            <person name="Tassy O."/>
            <person name="Takatori N."/>
            <person name="Tokuoka M."/>
            <person name="Yagi K."/>
            <person name="Yoshizaki F."/>
            <person name="Wada S."/>
            <person name="Zhang C."/>
            <person name="Hyatt P.D."/>
            <person name="Larimer F."/>
            <person name="Detter C."/>
            <person name="Doggett N."/>
            <person name="Glavina T."/>
            <person name="Hawkins T."/>
            <person name="Richardson P."/>
            <person name="Lucas S."/>
            <person name="Kohara Y."/>
            <person name="Levine M."/>
            <person name="Satoh N."/>
            <person name="Rokhsar D.S."/>
        </authorList>
    </citation>
    <scope>NUCLEOTIDE SEQUENCE [LARGE SCALE GENOMIC DNA]</scope>
</reference>
<accession>F6TBA1</accession>
<dbReference type="Proteomes" id="UP000008144">
    <property type="component" value="Chromosome 2"/>
</dbReference>
<dbReference type="FunCoup" id="F6TBA1">
    <property type="interactions" value="528"/>
</dbReference>
<dbReference type="InterPro" id="IPR000717">
    <property type="entry name" value="PCI_dom"/>
</dbReference>
<dbReference type="GeneID" id="100182035"/>
<dbReference type="GO" id="GO:0000338">
    <property type="term" value="P:protein deneddylation"/>
    <property type="evidence" value="ECO:0007669"/>
    <property type="project" value="InterPro"/>
</dbReference>
<protein>
    <recommendedName>
        <fullName evidence="4">COP9 signalosome complex subunit 8</fullName>
    </recommendedName>
</protein>
<dbReference type="InterPro" id="IPR033464">
    <property type="entry name" value="CSN8_PSD8_EIF3K"/>
</dbReference>
<dbReference type="STRING" id="7719.ENSCINP00000022037"/>
<organism evidence="9 10">
    <name type="scientific">Ciona intestinalis</name>
    <name type="common">Transparent sea squirt</name>
    <name type="synonym">Ascidia intestinalis</name>
    <dbReference type="NCBI Taxonomy" id="7719"/>
    <lineage>
        <taxon>Eukaryota</taxon>
        <taxon>Metazoa</taxon>
        <taxon>Chordata</taxon>
        <taxon>Tunicata</taxon>
        <taxon>Ascidiacea</taxon>
        <taxon>Phlebobranchia</taxon>
        <taxon>Cionidae</taxon>
        <taxon>Ciona</taxon>
    </lineage>
</organism>
<gene>
    <name evidence="9" type="primary">LOC100182035</name>
</gene>
<reference evidence="9" key="2">
    <citation type="journal article" date="2008" name="Genome Biol.">
        <title>Improved genome assembly and evidence-based global gene model set for the chordate Ciona intestinalis: new insight into intron and operon populations.</title>
        <authorList>
            <person name="Satou Y."/>
            <person name="Mineta K."/>
            <person name="Ogasawara M."/>
            <person name="Sasakura Y."/>
            <person name="Shoguchi E."/>
            <person name="Ueno K."/>
            <person name="Yamada L."/>
            <person name="Matsumoto J."/>
            <person name="Wasserscheid J."/>
            <person name="Dewar K."/>
            <person name="Wiley G.B."/>
            <person name="Macmil S.L."/>
            <person name="Roe B.A."/>
            <person name="Zeller R.W."/>
            <person name="Hastings K.E."/>
            <person name="Lemaire P."/>
            <person name="Lindquist E."/>
            <person name="Endo T."/>
            <person name="Hotta K."/>
            <person name="Inaba K."/>
        </authorList>
    </citation>
    <scope>NUCLEOTIDE SEQUENCE [LARGE SCALE GENOMIC DNA]</scope>
    <source>
        <strain evidence="9">wild type</strain>
    </source>
</reference>
<reference evidence="9" key="3">
    <citation type="submission" date="2025-08" db="UniProtKB">
        <authorList>
            <consortium name="Ensembl"/>
        </authorList>
    </citation>
    <scope>IDENTIFICATION</scope>
</reference>
<keyword evidence="5" id="KW-0963">Cytoplasm</keyword>
<keyword evidence="6" id="KW-0736">Signalosome</keyword>
<dbReference type="GO" id="GO:0005737">
    <property type="term" value="C:cytoplasm"/>
    <property type="evidence" value="ECO:0007669"/>
    <property type="project" value="UniProtKB-SubCell"/>
</dbReference>
<evidence type="ECO:0000256" key="2">
    <source>
        <dbReference type="ARBA" id="ARBA00004496"/>
    </source>
</evidence>
<dbReference type="GO" id="GO:0010387">
    <property type="term" value="P:COP9 signalosome assembly"/>
    <property type="evidence" value="ECO:0007669"/>
    <property type="project" value="InterPro"/>
</dbReference>
<dbReference type="GO" id="GO:0008180">
    <property type="term" value="C:COP9 signalosome"/>
    <property type="evidence" value="ECO:0000318"/>
    <property type="project" value="GO_Central"/>
</dbReference>
<feature type="domain" description="PCI" evidence="8">
    <location>
        <begin position="8"/>
        <end position="177"/>
    </location>
</feature>
<dbReference type="OMA" id="TIVQPCK"/>